<dbReference type="EMBL" id="SPSF01000060">
    <property type="protein sequence ID" value="MPQ64936.1"/>
    <property type="molecule type" value="Genomic_DNA"/>
</dbReference>
<dbReference type="InterPro" id="IPR020084">
    <property type="entry name" value="NUDIX_hydrolase_CS"/>
</dbReference>
<evidence type="ECO:0000256" key="1">
    <source>
        <dbReference type="ARBA" id="ARBA00001946"/>
    </source>
</evidence>
<dbReference type="InterPro" id="IPR000086">
    <property type="entry name" value="NUDIX_hydrolase_dom"/>
</dbReference>
<dbReference type="InterPro" id="IPR015797">
    <property type="entry name" value="NUDIX_hydrolase-like_dom_sf"/>
</dbReference>
<dbReference type="CDD" id="cd04688">
    <property type="entry name" value="NUDIX_Hydrolase"/>
    <property type="match status" value="1"/>
</dbReference>
<evidence type="ECO:0000259" key="3">
    <source>
        <dbReference type="PROSITE" id="PS51462"/>
    </source>
</evidence>
<dbReference type="Gene3D" id="3.90.79.10">
    <property type="entry name" value="Nucleoside Triphosphate Pyrophosphohydrolase"/>
    <property type="match status" value="1"/>
</dbReference>
<dbReference type="PROSITE" id="PS00893">
    <property type="entry name" value="NUDIX_BOX"/>
    <property type="match status" value="1"/>
</dbReference>
<name>A0A5N7J872_9CLOT</name>
<dbReference type="PANTHER" id="PTHR43046:SF14">
    <property type="entry name" value="MUTT_NUDIX FAMILY PROTEIN"/>
    <property type="match status" value="1"/>
</dbReference>
<organism evidence="4 5">
    <name type="scientific">Clostridium estertheticum</name>
    <dbReference type="NCBI Taxonomy" id="238834"/>
    <lineage>
        <taxon>Bacteria</taxon>
        <taxon>Bacillati</taxon>
        <taxon>Bacillota</taxon>
        <taxon>Clostridia</taxon>
        <taxon>Eubacteriales</taxon>
        <taxon>Clostridiaceae</taxon>
        <taxon>Clostridium</taxon>
    </lineage>
</organism>
<dbReference type="PROSITE" id="PS51462">
    <property type="entry name" value="NUDIX"/>
    <property type="match status" value="1"/>
</dbReference>
<comment type="caution">
    <text evidence="4">The sequence shown here is derived from an EMBL/GenBank/DDBJ whole genome shotgun (WGS) entry which is preliminary data.</text>
</comment>
<accession>A0A5N7J872</accession>
<evidence type="ECO:0000313" key="5">
    <source>
        <dbReference type="Proteomes" id="UP000342249"/>
    </source>
</evidence>
<gene>
    <name evidence="4" type="ORF">E4V82_23015</name>
</gene>
<proteinExistence type="predicted"/>
<comment type="cofactor">
    <cofactor evidence="1">
        <name>Mg(2+)</name>
        <dbReference type="ChEBI" id="CHEBI:18420"/>
    </cofactor>
</comment>
<dbReference type="Pfam" id="PF00293">
    <property type="entry name" value="NUDIX"/>
    <property type="match status" value="1"/>
</dbReference>
<dbReference type="AlphaFoldDB" id="A0A5N7J872"/>
<keyword evidence="2" id="KW-0378">Hydrolase</keyword>
<evidence type="ECO:0000256" key="2">
    <source>
        <dbReference type="ARBA" id="ARBA00022801"/>
    </source>
</evidence>
<evidence type="ECO:0000313" key="4">
    <source>
        <dbReference type="EMBL" id="MPQ64936.1"/>
    </source>
</evidence>
<dbReference type="SUPFAM" id="SSF55811">
    <property type="entry name" value="Nudix"/>
    <property type="match status" value="1"/>
</dbReference>
<reference evidence="4" key="1">
    <citation type="journal article" date="2019" name="Lett. Appl. Microbiol.">
        <title>A case of 'blown pack' spoilage of vacuum-packaged pork likely associated with Clostridium estertheticum in Canada.</title>
        <authorList>
            <person name="Zhang P."/>
            <person name="Ward P."/>
            <person name="McMullen L.M."/>
            <person name="Yang X."/>
        </authorList>
    </citation>
    <scope>NUCLEOTIDE SEQUENCE [LARGE SCALE GENOMIC DNA]</scope>
    <source>
        <strain evidence="4">MA19</strain>
    </source>
</reference>
<dbReference type="Proteomes" id="UP000342249">
    <property type="component" value="Unassembled WGS sequence"/>
</dbReference>
<dbReference type="PANTHER" id="PTHR43046">
    <property type="entry name" value="GDP-MANNOSE MANNOSYL HYDROLASE"/>
    <property type="match status" value="1"/>
</dbReference>
<protein>
    <submittedName>
        <fullName evidence="4">NUDIX domain-containing protein</fullName>
    </submittedName>
</protein>
<dbReference type="GO" id="GO:0016787">
    <property type="term" value="F:hydrolase activity"/>
    <property type="evidence" value="ECO:0007669"/>
    <property type="project" value="UniProtKB-KW"/>
</dbReference>
<sequence>MWEEYIMDITFYNNNETVFNYRTCGVITDDKRILLHRMIDNDFWVLVGGRVQMLESSECAIKREIKEELGVDIEISRLLWTVENFFKFGDKDYHELSTIYLVNLPKESWIINQQGSFDGIEGKRVIYKWFNFDELNLLNIKPSFLIEKLIYLPKHINHIINRE</sequence>
<feature type="domain" description="Nudix hydrolase" evidence="3">
    <location>
        <begin position="11"/>
        <end position="152"/>
    </location>
</feature>